<feature type="region of interest" description="Disordered" evidence="1">
    <location>
        <begin position="1"/>
        <end position="30"/>
    </location>
</feature>
<proteinExistence type="predicted"/>
<keyword evidence="3" id="KW-1185">Reference proteome</keyword>
<accession>A0ABT9BW16</accession>
<comment type="caution">
    <text evidence="2">The sequence shown here is derived from an EMBL/GenBank/DDBJ whole genome shotgun (WGS) entry which is preliminary data.</text>
</comment>
<organism evidence="2 3">
    <name type="scientific">Pseudomonas citrulli</name>
    <dbReference type="NCBI Taxonomy" id="3064347"/>
    <lineage>
        <taxon>Bacteria</taxon>
        <taxon>Pseudomonadati</taxon>
        <taxon>Pseudomonadota</taxon>
        <taxon>Gammaproteobacteria</taxon>
        <taxon>Pseudomonadales</taxon>
        <taxon>Pseudomonadaceae</taxon>
        <taxon>Pseudomonas</taxon>
    </lineage>
</organism>
<evidence type="ECO:0000256" key="1">
    <source>
        <dbReference type="SAM" id="MobiDB-lite"/>
    </source>
</evidence>
<reference evidence="2 3" key="1">
    <citation type="submission" date="2023-07" db="EMBL/GenBank/DDBJ databases">
        <title>Identification of four novel Pseudomonas species associated with bacterial leaf spot of cucurbits.</title>
        <authorList>
            <person name="Fullem K.R."/>
        </authorList>
    </citation>
    <scope>NUCLEOTIDE SEQUENCE [LARGE SCALE GENOMIC DNA]</scope>
    <source>
        <strain evidence="2 3">K18</strain>
    </source>
</reference>
<evidence type="ECO:0000313" key="3">
    <source>
        <dbReference type="Proteomes" id="UP001228019"/>
    </source>
</evidence>
<dbReference type="EMBL" id="JAUQOP010000007">
    <property type="protein sequence ID" value="MDO7896750.1"/>
    <property type="molecule type" value="Genomic_DNA"/>
</dbReference>
<protein>
    <submittedName>
        <fullName evidence="2">Uncharacterized protein</fullName>
    </submittedName>
</protein>
<sequence>MTISTSRLQTPQIPPLSVHQNSTNPPDHQQEKFCKNKEIYHDVFNRITERYKSFSPETELGHQQTPGITADIEDISVKDIISILEYIKADDQQLDICKNSSAQAPFFNKFYLMSNPEQGWNLRLHAFNIRGNSLGEDDSPHYHRWVLASKILAGGYNNIRYLETPKTDSSLEDHTYSKYELASTKSQTSAQSRQATYLSEAVMTPIERTLYAQGDLKHFPKAIPHSVETHPAVMGTTMTLAHTSNALSDTSFTFKKSGGMESFPEVKVGSREAFSDMLSSQITHLQVMTLSEDLNSCLKAKFEANANLTPREALHLQDCKYPNYIETSLLPALAIYQMESLNDIEHIEFSKEASNIIDQALLDIDTDSLNKLIASNQGDLFDNLLTVEVHDTKLADELERRAALL</sequence>
<name>A0ABT9BW16_9PSED</name>
<dbReference type="RefSeq" id="WP_304553114.1">
    <property type="nucleotide sequence ID" value="NZ_JAUQOP010000007.1"/>
</dbReference>
<evidence type="ECO:0000313" key="2">
    <source>
        <dbReference type="EMBL" id="MDO7896750.1"/>
    </source>
</evidence>
<gene>
    <name evidence="2" type="ORF">Q6A48_07560</name>
</gene>
<dbReference type="Proteomes" id="UP001228019">
    <property type="component" value="Unassembled WGS sequence"/>
</dbReference>
<feature type="compositionally biased region" description="Polar residues" evidence="1">
    <location>
        <begin position="1"/>
        <end position="11"/>
    </location>
</feature>
<feature type="compositionally biased region" description="Polar residues" evidence="1">
    <location>
        <begin position="18"/>
        <end position="27"/>
    </location>
</feature>